<feature type="compositionally biased region" description="Basic and acidic residues" evidence="1">
    <location>
        <begin position="1"/>
        <end position="27"/>
    </location>
</feature>
<proteinExistence type="predicted"/>
<dbReference type="EMBL" id="JAFBCL010000001">
    <property type="protein sequence ID" value="MBM7815227.1"/>
    <property type="molecule type" value="Genomic_DNA"/>
</dbReference>
<name>A0A8T8HYK4_9PSEU</name>
<dbReference type="RefSeq" id="WP_204845768.1">
    <property type="nucleotide sequence ID" value="NZ_JAFBCL010000001.1"/>
</dbReference>
<feature type="compositionally biased region" description="Low complexity" evidence="1">
    <location>
        <begin position="28"/>
        <end position="46"/>
    </location>
</feature>
<keyword evidence="2" id="KW-0472">Membrane</keyword>
<dbReference type="PANTHER" id="PTHR34980">
    <property type="entry name" value="INNER MEMBRANE PROTEIN-RELATED-RELATED"/>
    <property type="match status" value="1"/>
</dbReference>
<dbReference type="EMBL" id="CP072788">
    <property type="protein sequence ID" value="QTR03459.1"/>
    <property type="molecule type" value="Genomic_DNA"/>
</dbReference>
<evidence type="ECO:0000313" key="3">
    <source>
        <dbReference type="EMBL" id="MBM7815227.1"/>
    </source>
</evidence>
<sequence>MTHEAPRDPPEFGPFEADRARIPDHPESAAAMPPAPSQDSASGTPGQPLPRPPQPPVTPATAVAGALRKSFQSGGRASRSEFWLFSLFYSIVAWIPLAVGNNLDSAWLLIYGAIAYLGLLIPFVAVGIRRLHDTGRSGAWLLLLPTCLFFVLVVLWTEPGQPHLNRFDS</sequence>
<feature type="transmembrane region" description="Helical" evidence="2">
    <location>
        <begin position="106"/>
        <end position="126"/>
    </location>
</feature>
<keyword evidence="6" id="KW-1185">Reference proteome</keyword>
<dbReference type="InterPro" id="IPR008523">
    <property type="entry name" value="DUF805"/>
</dbReference>
<evidence type="ECO:0000256" key="1">
    <source>
        <dbReference type="SAM" id="MobiDB-lite"/>
    </source>
</evidence>
<dbReference type="Proteomes" id="UP001195724">
    <property type="component" value="Unassembled WGS sequence"/>
</dbReference>
<gene>
    <name evidence="4" type="ORF">J7S33_31965</name>
    <name evidence="3" type="ORF">JOE68_006092</name>
</gene>
<reference evidence="4" key="2">
    <citation type="submission" date="2021-04" db="EMBL/GenBank/DDBJ databases">
        <title>Saccharothrix algeriensis WGS.</title>
        <authorList>
            <person name="Stuskova K."/>
            <person name="Hakalova E."/>
            <person name="Tebbal A.B."/>
            <person name="Eichmeier A."/>
        </authorList>
    </citation>
    <scope>NUCLEOTIDE SEQUENCE</scope>
    <source>
        <strain evidence="4">NRRL B-24137</strain>
    </source>
</reference>
<protein>
    <submittedName>
        <fullName evidence="4">DUF805 domain-containing protein</fullName>
    </submittedName>
    <submittedName>
        <fullName evidence="3">Uncharacterized membrane protein YhaH (DUF805 family)</fullName>
    </submittedName>
</protein>
<dbReference type="Proteomes" id="UP000671828">
    <property type="component" value="Chromosome"/>
</dbReference>
<organism evidence="4 5">
    <name type="scientific">Saccharothrix algeriensis</name>
    <dbReference type="NCBI Taxonomy" id="173560"/>
    <lineage>
        <taxon>Bacteria</taxon>
        <taxon>Bacillati</taxon>
        <taxon>Actinomycetota</taxon>
        <taxon>Actinomycetes</taxon>
        <taxon>Pseudonocardiales</taxon>
        <taxon>Pseudonocardiaceae</taxon>
        <taxon>Saccharothrix</taxon>
    </lineage>
</organism>
<dbReference type="GO" id="GO:0005886">
    <property type="term" value="C:plasma membrane"/>
    <property type="evidence" value="ECO:0007669"/>
    <property type="project" value="TreeGrafter"/>
</dbReference>
<dbReference type="PANTHER" id="PTHR34980:SF2">
    <property type="entry name" value="INNER MEMBRANE PROTEIN YHAH-RELATED"/>
    <property type="match status" value="1"/>
</dbReference>
<evidence type="ECO:0000313" key="6">
    <source>
        <dbReference type="Proteomes" id="UP001195724"/>
    </source>
</evidence>
<feature type="transmembrane region" description="Helical" evidence="2">
    <location>
        <begin position="82"/>
        <end position="100"/>
    </location>
</feature>
<feature type="compositionally biased region" description="Pro residues" evidence="1">
    <location>
        <begin position="47"/>
        <end position="58"/>
    </location>
</feature>
<dbReference type="Pfam" id="PF05656">
    <property type="entry name" value="DUF805"/>
    <property type="match status" value="1"/>
</dbReference>
<evidence type="ECO:0000313" key="4">
    <source>
        <dbReference type="EMBL" id="QTR03459.1"/>
    </source>
</evidence>
<evidence type="ECO:0000313" key="5">
    <source>
        <dbReference type="Proteomes" id="UP000671828"/>
    </source>
</evidence>
<reference evidence="3 6" key="1">
    <citation type="submission" date="2021-01" db="EMBL/GenBank/DDBJ databases">
        <title>Sequencing the genomes of 1000 actinobacteria strains.</title>
        <authorList>
            <person name="Klenk H.-P."/>
        </authorList>
    </citation>
    <scope>NUCLEOTIDE SEQUENCE [LARGE SCALE GENOMIC DNA]</scope>
    <source>
        <strain evidence="3 6">DSM 44581</strain>
    </source>
</reference>
<accession>A0A8T8HYK4</accession>
<dbReference type="AlphaFoldDB" id="A0A8T8HYK4"/>
<feature type="transmembrane region" description="Helical" evidence="2">
    <location>
        <begin position="138"/>
        <end position="157"/>
    </location>
</feature>
<feature type="region of interest" description="Disordered" evidence="1">
    <location>
        <begin position="1"/>
        <end position="61"/>
    </location>
</feature>
<keyword evidence="2" id="KW-1133">Transmembrane helix</keyword>
<keyword evidence="2" id="KW-0812">Transmembrane</keyword>
<evidence type="ECO:0000256" key="2">
    <source>
        <dbReference type="SAM" id="Phobius"/>
    </source>
</evidence>